<proteinExistence type="predicted"/>
<organism evidence="4 5">
    <name type="scientific">Flavilitoribacter nigricans (strain ATCC 23147 / DSM 23189 / NBRC 102662 / NCIMB 1420 / SS-2)</name>
    <name type="common">Lewinella nigricans</name>
    <dbReference type="NCBI Taxonomy" id="1122177"/>
    <lineage>
        <taxon>Bacteria</taxon>
        <taxon>Pseudomonadati</taxon>
        <taxon>Bacteroidota</taxon>
        <taxon>Saprospiria</taxon>
        <taxon>Saprospirales</taxon>
        <taxon>Lewinellaceae</taxon>
        <taxon>Flavilitoribacter</taxon>
    </lineage>
</organism>
<feature type="repeat" description="TPR" evidence="1">
    <location>
        <begin position="167"/>
        <end position="200"/>
    </location>
</feature>
<dbReference type="PROSITE" id="PS50005">
    <property type="entry name" value="TPR"/>
    <property type="match status" value="2"/>
</dbReference>
<feature type="repeat" description="TPR" evidence="1">
    <location>
        <begin position="330"/>
        <end position="363"/>
    </location>
</feature>
<dbReference type="OrthoDB" id="9771112at2"/>
<dbReference type="Proteomes" id="UP000223913">
    <property type="component" value="Unassembled WGS sequence"/>
</dbReference>
<dbReference type="Pfam" id="PF13424">
    <property type="entry name" value="TPR_12"/>
    <property type="match status" value="2"/>
</dbReference>
<reference evidence="4 5" key="1">
    <citation type="submission" date="2017-10" db="EMBL/GenBank/DDBJ databases">
        <title>The draft genome sequence of Lewinella nigricans NBRC 102662.</title>
        <authorList>
            <person name="Wang K."/>
        </authorList>
    </citation>
    <scope>NUCLEOTIDE SEQUENCE [LARGE SCALE GENOMIC DNA]</scope>
    <source>
        <strain evidence="4 5">NBRC 102662</strain>
    </source>
</reference>
<dbReference type="PANTHER" id="PTHR10098">
    <property type="entry name" value="RAPSYN-RELATED"/>
    <property type="match status" value="1"/>
</dbReference>
<evidence type="ECO:0000313" key="5">
    <source>
        <dbReference type="Proteomes" id="UP000223913"/>
    </source>
</evidence>
<evidence type="ECO:0000256" key="2">
    <source>
        <dbReference type="SAM" id="Phobius"/>
    </source>
</evidence>
<keyword evidence="2" id="KW-1133">Transmembrane helix</keyword>
<dbReference type="AlphaFoldDB" id="A0A2D0NFT6"/>
<dbReference type="SMART" id="SM00028">
    <property type="entry name" value="TPR"/>
    <property type="match status" value="7"/>
</dbReference>
<keyword evidence="2" id="KW-0472">Membrane</keyword>
<dbReference type="InterPro" id="IPR011990">
    <property type="entry name" value="TPR-like_helical_dom_sf"/>
</dbReference>
<evidence type="ECO:0000313" key="4">
    <source>
        <dbReference type="EMBL" id="PHN07337.1"/>
    </source>
</evidence>
<comment type="caution">
    <text evidence="4">The sequence shown here is derived from an EMBL/GenBank/DDBJ whole genome shotgun (WGS) entry which is preliminary data.</text>
</comment>
<keyword evidence="2" id="KW-0812">Transmembrane</keyword>
<keyword evidence="5" id="KW-1185">Reference proteome</keyword>
<dbReference type="RefSeq" id="WP_099149267.1">
    <property type="nucleotide sequence ID" value="NZ_PDUD01000010.1"/>
</dbReference>
<dbReference type="InterPro" id="IPR019734">
    <property type="entry name" value="TPR_rpt"/>
</dbReference>
<keyword evidence="1" id="KW-0802">TPR repeat</keyword>
<dbReference type="EMBL" id="PDUD01000010">
    <property type="protein sequence ID" value="PHN07337.1"/>
    <property type="molecule type" value="Genomic_DNA"/>
</dbReference>
<dbReference type="Gene3D" id="1.25.40.10">
    <property type="entry name" value="Tetratricopeptide repeat domain"/>
    <property type="match status" value="3"/>
</dbReference>
<sequence length="952" mass="107920">MFRSLKSTMQQKNQLSILLLIIFQGMMLTAFGQVEAIEKIDKQISELANAGDLEACIDLHRQAQAIYAAEEDWINYADRYCVIGYLYWNLEAFASMESYLDSALQTVRRHEIDELNDIYGVIWNYYGFYYNAIGDNQQAYTAFQKVLEIDLALYEQDKENFDISYLGYDYQNLGAGFNETGDYAKALEYFAYALQYFPKNSAATATLLNNMAFAHQMQDNFSEAGNYYRKAMETVERSPEGVETTATKKLILKNFPSYYTMTNQPDSALFYLELLRSSIDDSDKIPLAQYYQLIGETHFNAKNYAAAETAVRRALQLRREVYTAKHPEIVYSYTNLGELYAAQGEHQKALPYFQRSLEAVAWNFHDTTDLAANPGLTDNISDKRRLLRTLDGKAKSLQAGGQSELAKSTYQLALNLIDSLRLNYQAEGSKYDLLKRSYSVYDGALQLAVNTDDPEFAFRIMERNKATVLLENIKHLQARQFANLPESLLEQEQDIKVQMAFLERKINNSLGNKDPESEQKYRQQLFVYQQEYEQLIATLERDFPQYYALKYDQSLPTISEVQQQLLDPSTAMLEYFVGKDSIFVAVISNDHFEVLALPKLDDFRIDIETLRRAMNQPDGGAAAFQEYTTAAWRIFDRYVRTPLGTLPAQVTQLIVMPDGQLTQIPFQSLLTHSVVGPVAESRYDTLPYLLRDYTISYAYSARLLNTFQASDQGAAAGSFLGFAPVFDQAPSFGLGALAYSEREVNDIRSIMAGDGYLRTAASTANLRNKVNQFNILHLSTHAMIDDEFPQNSKIYFSDDFLTLSDIYALPLAARLVVLSACETGLGKLQSGEGMISLARAFMYVGCPSLVTSLWQVNDRSTNELMVDFYRQLHAGSSTAEALRTAQVDYLDNISSVQQAHPFYWSSFILVGQPDSLGSNNSNFRWLWAIAGFCAVLIGASLLRRRKKTVVKT</sequence>
<dbReference type="Pfam" id="PF12770">
    <property type="entry name" value="CHAT"/>
    <property type="match status" value="1"/>
</dbReference>
<protein>
    <recommendedName>
        <fullName evidence="3">CHAT domain-containing protein</fullName>
    </recommendedName>
</protein>
<accession>A0A2D0NFT6</accession>
<feature type="transmembrane region" description="Helical" evidence="2">
    <location>
        <begin position="925"/>
        <end position="942"/>
    </location>
</feature>
<dbReference type="PROSITE" id="PS50293">
    <property type="entry name" value="TPR_REGION"/>
    <property type="match status" value="1"/>
</dbReference>
<dbReference type="InterPro" id="IPR024983">
    <property type="entry name" value="CHAT_dom"/>
</dbReference>
<name>A0A2D0NFT6_FLAN2</name>
<evidence type="ECO:0000259" key="3">
    <source>
        <dbReference type="Pfam" id="PF12770"/>
    </source>
</evidence>
<evidence type="ECO:0000256" key="1">
    <source>
        <dbReference type="PROSITE-ProRule" id="PRU00339"/>
    </source>
</evidence>
<feature type="domain" description="CHAT" evidence="3">
    <location>
        <begin position="639"/>
        <end position="912"/>
    </location>
</feature>
<gene>
    <name evidence="4" type="ORF">CRP01_06820</name>
</gene>
<dbReference type="SUPFAM" id="SSF48452">
    <property type="entry name" value="TPR-like"/>
    <property type="match status" value="2"/>
</dbReference>